<dbReference type="EMBL" id="CP046401">
    <property type="protein sequence ID" value="QGY47290.1"/>
    <property type="molecule type" value="Genomic_DNA"/>
</dbReference>
<gene>
    <name evidence="1" type="ORF">GM418_27580</name>
</gene>
<dbReference type="SUPFAM" id="SSF63825">
    <property type="entry name" value="YWTD domain"/>
    <property type="match status" value="1"/>
</dbReference>
<accession>A0A6I6K1M2</accession>
<dbReference type="KEGG" id="mcos:GM418_27580"/>
<protein>
    <submittedName>
        <fullName evidence="1">6-bladed beta-propeller</fullName>
    </submittedName>
</protein>
<dbReference type="Pfam" id="PF17170">
    <property type="entry name" value="DUF5128"/>
    <property type="match status" value="1"/>
</dbReference>
<evidence type="ECO:0000313" key="2">
    <source>
        <dbReference type="Proteomes" id="UP000428260"/>
    </source>
</evidence>
<keyword evidence="2" id="KW-1185">Reference proteome</keyword>
<evidence type="ECO:0000313" key="1">
    <source>
        <dbReference type="EMBL" id="QGY47290.1"/>
    </source>
</evidence>
<name>A0A6I6K1M2_9BACT</name>
<dbReference type="RefSeq" id="WP_158871015.1">
    <property type="nucleotide sequence ID" value="NZ_CP046401.1"/>
</dbReference>
<sequence length="393" mass="44861">MKNIVLIIVLTINALQFKEDSCNSNKYNKIPSAESSCNPKNEETKVLDVFGSDCTDLTFESIDLVSLETLHNVLIGEFNQLLVNFDKENIYISNVVQGETFRFNKKGKFINKIGKLGGGPKEISSFDDICFHGDTVDILNNMGDKVRVIGYKNDDTFLYSKSINLIAYSFEWMSPGYIFETSYRKGYPYRIYMTDVNGKITGTFLPNTTGFAMGQIENNFSRLGSKVYCKESYNNKVYIAEKSNLFPTYNIDLGSFAVPDEYFKSKPVQAFQLLLGHAFASIVNYFETPSDALFHIRQKPKSKSPNEDLIDYIFVLDKGTNKLMKRSFQMQSEDLFKYPVSGTLNNELIFLIYPYMIFNDQQTFNRLPINNPEIISRLKVDDNPVLAICKIKG</sequence>
<organism evidence="1 2">
    <name type="scientific">Maribellus comscasis</name>
    <dbReference type="NCBI Taxonomy" id="2681766"/>
    <lineage>
        <taxon>Bacteria</taxon>
        <taxon>Pseudomonadati</taxon>
        <taxon>Bacteroidota</taxon>
        <taxon>Bacteroidia</taxon>
        <taxon>Marinilabiliales</taxon>
        <taxon>Prolixibacteraceae</taxon>
        <taxon>Maribellus</taxon>
    </lineage>
</organism>
<dbReference type="Proteomes" id="UP000428260">
    <property type="component" value="Chromosome"/>
</dbReference>
<reference evidence="1 2" key="1">
    <citation type="submission" date="2019-11" db="EMBL/GenBank/DDBJ databases">
        <authorList>
            <person name="Zheng R.K."/>
            <person name="Sun C.M."/>
        </authorList>
    </citation>
    <scope>NUCLEOTIDE SEQUENCE [LARGE SCALE GENOMIC DNA]</scope>
    <source>
        <strain evidence="1 2">WC007</strain>
    </source>
</reference>
<dbReference type="AlphaFoldDB" id="A0A6I6K1M2"/>
<proteinExistence type="predicted"/>